<gene>
    <name evidence="3" type="ORF">EK21DRAFT_103573</name>
</gene>
<feature type="compositionally biased region" description="Polar residues" evidence="1">
    <location>
        <begin position="117"/>
        <end position="131"/>
    </location>
</feature>
<evidence type="ECO:0000256" key="1">
    <source>
        <dbReference type="SAM" id="MobiDB-lite"/>
    </source>
</evidence>
<dbReference type="InterPro" id="IPR006016">
    <property type="entry name" value="UspA"/>
</dbReference>
<comment type="caution">
    <text evidence="3">The sequence shown here is derived from an EMBL/GenBank/DDBJ whole genome shotgun (WGS) entry which is preliminary data.</text>
</comment>
<sequence length="513" mass="56087">MSCRAEGATTRGPSLRAFGSGTVLVLTSLTTLKHQLNFTVSCADYYCNRSILCRLRLGLLEACVPLTLSRYRNERVPHVEARTKCIPSFSEVVCAIQSEPSAAAGKRSGWSGRTTSAVNTVPSPQEHITTQRPTKVPPKTATVVTASASPRVSFDTFDKPADFIEESSFTLIAKHKDYEYTKRSRTFLCGFDENEYSVYALQWLINELVDDGDEIVCLRVVEKEDAIAGDKSVETGRYRTEAEATMRDIQARNHDNKAINLILEFSIGKVNKVIDDMINLYEPAILVVGTRGKSLGGFQGLLPGSVSKYCLQHSPVPVIVVRPTSKRDKARSKRANDPDRQGYRDILAKSESLIDVNSPRNSFFANDEEALALAAAMTNKQPAETTHPLAQVAHAEESDDDRGMHALDDPRSPGVMMKSPHLQNLESPDFSDDPSSGEEDDDGGVSTAPGGAAASEIARARGGQHIDDDENISPKAHIRSDPLETPRTNSILAPDITVTDPDDPSRVRKTEDT</sequence>
<feature type="region of interest" description="Disordered" evidence="1">
    <location>
        <begin position="322"/>
        <end position="344"/>
    </location>
</feature>
<feature type="compositionally biased region" description="Acidic residues" evidence="1">
    <location>
        <begin position="429"/>
        <end position="443"/>
    </location>
</feature>
<feature type="compositionally biased region" description="Basic and acidic residues" evidence="1">
    <location>
        <begin position="503"/>
        <end position="513"/>
    </location>
</feature>
<dbReference type="Pfam" id="PF00582">
    <property type="entry name" value="Usp"/>
    <property type="match status" value="1"/>
</dbReference>
<feature type="region of interest" description="Disordered" evidence="1">
    <location>
        <begin position="117"/>
        <end position="137"/>
    </location>
</feature>
<organism evidence="3 4">
    <name type="scientific">Setomelanomma holmii</name>
    <dbReference type="NCBI Taxonomy" id="210430"/>
    <lineage>
        <taxon>Eukaryota</taxon>
        <taxon>Fungi</taxon>
        <taxon>Dikarya</taxon>
        <taxon>Ascomycota</taxon>
        <taxon>Pezizomycotina</taxon>
        <taxon>Dothideomycetes</taxon>
        <taxon>Pleosporomycetidae</taxon>
        <taxon>Pleosporales</taxon>
        <taxon>Pleosporineae</taxon>
        <taxon>Phaeosphaeriaceae</taxon>
        <taxon>Setomelanomma</taxon>
    </lineage>
</organism>
<evidence type="ECO:0000259" key="2">
    <source>
        <dbReference type="Pfam" id="PF00582"/>
    </source>
</evidence>
<dbReference type="Proteomes" id="UP000799777">
    <property type="component" value="Unassembled WGS sequence"/>
</dbReference>
<proteinExistence type="predicted"/>
<dbReference type="SUPFAM" id="SSF52402">
    <property type="entry name" value="Adenine nucleotide alpha hydrolases-like"/>
    <property type="match status" value="1"/>
</dbReference>
<name>A0A9P4H2P5_9PLEO</name>
<feature type="region of interest" description="Disordered" evidence="1">
    <location>
        <begin position="392"/>
        <end position="513"/>
    </location>
</feature>
<feature type="compositionally biased region" description="Basic and acidic residues" evidence="1">
    <location>
        <begin position="334"/>
        <end position="344"/>
    </location>
</feature>
<protein>
    <recommendedName>
        <fullName evidence="2">UspA domain-containing protein</fullName>
    </recommendedName>
</protein>
<dbReference type="AlphaFoldDB" id="A0A9P4H2P5"/>
<keyword evidence="4" id="KW-1185">Reference proteome</keyword>
<dbReference type="CDD" id="cd23659">
    <property type="entry name" value="USP_At3g01520-like"/>
    <property type="match status" value="1"/>
</dbReference>
<reference evidence="3" key="1">
    <citation type="journal article" date="2020" name="Stud. Mycol.">
        <title>101 Dothideomycetes genomes: a test case for predicting lifestyles and emergence of pathogens.</title>
        <authorList>
            <person name="Haridas S."/>
            <person name="Albert R."/>
            <person name="Binder M."/>
            <person name="Bloem J."/>
            <person name="Labutti K."/>
            <person name="Salamov A."/>
            <person name="Andreopoulos B."/>
            <person name="Baker S."/>
            <person name="Barry K."/>
            <person name="Bills G."/>
            <person name="Bluhm B."/>
            <person name="Cannon C."/>
            <person name="Castanera R."/>
            <person name="Culley D."/>
            <person name="Daum C."/>
            <person name="Ezra D."/>
            <person name="Gonzalez J."/>
            <person name="Henrissat B."/>
            <person name="Kuo A."/>
            <person name="Liang C."/>
            <person name="Lipzen A."/>
            <person name="Lutzoni F."/>
            <person name="Magnuson J."/>
            <person name="Mondo S."/>
            <person name="Nolan M."/>
            <person name="Ohm R."/>
            <person name="Pangilinan J."/>
            <person name="Park H.-J."/>
            <person name="Ramirez L."/>
            <person name="Alfaro M."/>
            <person name="Sun H."/>
            <person name="Tritt A."/>
            <person name="Yoshinaga Y."/>
            <person name="Zwiers L.-H."/>
            <person name="Turgeon B."/>
            <person name="Goodwin S."/>
            <person name="Spatafora J."/>
            <person name="Crous P."/>
            <person name="Grigoriev I."/>
        </authorList>
    </citation>
    <scope>NUCLEOTIDE SEQUENCE</scope>
    <source>
        <strain evidence="3">CBS 110217</strain>
    </source>
</reference>
<feature type="compositionally biased region" description="Basic and acidic residues" evidence="1">
    <location>
        <begin position="401"/>
        <end position="411"/>
    </location>
</feature>
<evidence type="ECO:0000313" key="4">
    <source>
        <dbReference type="Proteomes" id="UP000799777"/>
    </source>
</evidence>
<feature type="domain" description="UspA" evidence="2">
    <location>
        <begin position="185"/>
        <end position="322"/>
    </location>
</feature>
<dbReference type="InterPro" id="IPR014729">
    <property type="entry name" value="Rossmann-like_a/b/a_fold"/>
</dbReference>
<dbReference type="PANTHER" id="PTHR47815">
    <property type="entry name" value="UNIVERSAL STRESS PROTEIN A FAMILY PROTEIN C25B2.10"/>
    <property type="match status" value="1"/>
</dbReference>
<dbReference type="PANTHER" id="PTHR47815:SF1">
    <property type="entry name" value="UNIVERSAL STRESS PROTEIN A FAMILY PROTEIN C25B2.10"/>
    <property type="match status" value="1"/>
</dbReference>
<evidence type="ECO:0000313" key="3">
    <source>
        <dbReference type="EMBL" id="KAF2025927.1"/>
    </source>
</evidence>
<accession>A0A9P4H2P5</accession>
<dbReference type="OrthoDB" id="843225at2759"/>
<dbReference type="Gene3D" id="3.40.50.620">
    <property type="entry name" value="HUPs"/>
    <property type="match status" value="1"/>
</dbReference>
<dbReference type="EMBL" id="ML978253">
    <property type="protein sequence ID" value="KAF2025927.1"/>
    <property type="molecule type" value="Genomic_DNA"/>
</dbReference>